<dbReference type="Pfam" id="PF13671">
    <property type="entry name" value="AAA_33"/>
    <property type="match status" value="1"/>
</dbReference>
<evidence type="ECO:0000313" key="3">
    <source>
        <dbReference type="Proteomes" id="UP000078113"/>
    </source>
</evidence>
<keyword evidence="3" id="KW-1185">Reference proteome</keyword>
<organism evidence="2 3">
    <name type="scientific">Tilletia walkeri</name>
    <dbReference type="NCBI Taxonomy" id="117179"/>
    <lineage>
        <taxon>Eukaryota</taxon>
        <taxon>Fungi</taxon>
        <taxon>Dikarya</taxon>
        <taxon>Basidiomycota</taxon>
        <taxon>Ustilaginomycotina</taxon>
        <taxon>Exobasidiomycetes</taxon>
        <taxon>Tilletiales</taxon>
        <taxon>Tilletiaceae</taxon>
        <taxon>Tilletia</taxon>
    </lineage>
</organism>
<dbReference type="InterPro" id="IPR027417">
    <property type="entry name" value="P-loop_NTPase"/>
</dbReference>
<protein>
    <recommendedName>
        <fullName evidence="4">P-loop containing nucleoside triphosphate hydrolase protein</fullName>
    </recommendedName>
</protein>
<feature type="region of interest" description="Disordered" evidence="1">
    <location>
        <begin position="204"/>
        <end position="355"/>
    </location>
</feature>
<dbReference type="PANTHER" id="PTHR12083:SF9">
    <property type="entry name" value="BIFUNCTIONAL POLYNUCLEOTIDE PHOSPHATASE_KINASE"/>
    <property type="match status" value="1"/>
</dbReference>
<dbReference type="GO" id="GO:0046404">
    <property type="term" value="F:ATP-dependent polydeoxyribonucleotide 5'-hydroxyl-kinase activity"/>
    <property type="evidence" value="ECO:0007669"/>
    <property type="project" value="TreeGrafter"/>
</dbReference>
<dbReference type="GO" id="GO:0003690">
    <property type="term" value="F:double-stranded DNA binding"/>
    <property type="evidence" value="ECO:0007669"/>
    <property type="project" value="TreeGrafter"/>
</dbReference>
<dbReference type="PANTHER" id="PTHR12083">
    <property type="entry name" value="BIFUNCTIONAL POLYNUCLEOTIDE PHOSPHATASE/KINASE"/>
    <property type="match status" value="1"/>
</dbReference>
<evidence type="ECO:0000256" key="1">
    <source>
        <dbReference type="SAM" id="MobiDB-lite"/>
    </source>
</evidence>
<dbReference type="Gene3D" id="3.40.50.300">
    <property type="entry name" value="P-loop containing nucleotide triphosphate hydrolases"/>
    <property type="match status" value="1"/>
</dbReference>
<evidence type="ECO:0008006" key="4">
    <source>
        <dbReference type="Google" id="ProtNLM"/>
    </source>
</evidence>
<gene>
    <name evidence="2" type="ORF">A4X09_0g2908</name>
</gene>
<feature type="compositionally biased region" description="Low complexity" evidence="1">
    <location>
        <begin position="267"/>
        <end position="301"/>
    </location>
</feature>
<sequence>MNPAPKDAEWETVLRPSGSNPEAVGEGKSVPPRKRPIVLICCGLVGSGKSTVACAIQNYLPGIWVRCNQDELRTRQAVEANVHRALRRGQNVIVDRTNADASQRQNWTAIAQEYDAEAVVLIFDTSFDECYRRLQLRTGHPTLKSVQQATNILMQFARQLTYPTPSSPGIDRIIILPPSAYSEQPSQEEIADIIRRINDLHESSTPADVTAAQLRTRPSPGFVAPRHAGQTQYRDPYRQQQLPYGPRQGTNSAAGGWNSYRPPPLYPSAASASTMSSSRPPHSSATRSAGGSARSYASASTPTGPRQPYSSIAGAPSTLTQARQAAHPYHSGSSPASAPRPSSEERAQPYGPTNP</sequence>
<dbReference type="SUPFAM" id="SSF52540">
    <property type="entry name" value="P-loop containing nucleoside triphosphate hydrolases"/>
    <property type="match status" value="1"/>
</dbReference>
<evidence type="ECO:0000313" key="2">
    <source>
        <dbReference type="EMBL" id="KAE8269422.1"/>
    </source>
</evidence>
<dbReference type="GO" id="GO:0006281">
    <property type="term" value="P:DNA repair"/>
    <property type="evidence" value="ECO:0007669"/>
    <property type="project" value="TreeGrafter"/>
</dbReference>
<dbReference type="AlphaFoldDB" id="A0A8X7N925"/>
<dbReference type="GO" id="GO:0046403">
    <property type="term" value="F:polynucleotide 3'-phosphatase activity"/>
    <property type="evidence" value="ECO:0007669"/>
    <property type="project" value="TreeGrafter"/>
</dbReference>
<feature type="compositionally biased region" description="Polar residues" evidence="1">
    <location>
        <begin position="229"/>
        <end position="253"/>
    </location>
</feature>
<reference evidence="2" key="1">
    <citation type="submission" date="2016-04" db="EMBL/GenBank/DDBJ databases">
        <authorList>
            <person name="Nguyen H.D."/>
            <person name="Samba Siva P."/>
            <person name="Cullis J."/>
            <person name="Levesque C.A."/>
            <person name="Hambleton S."/>
        </authorList>
    </citation>
    <scope>NUCLEOTIDE SEQUENCE</scope>
    <source>
        <strain evidence="2">DAOMC 236422</strain>
    </source>
</reference>
<accession>A0A8X7N925</accession>
<comment type="caution">
    <text evidence="2">The sequence shown here is derived from an EMBL/GenBank/DDBJ whole genome shotgun (WGS) entry which is preliminary data.</text>
</comment>
<feature type="region of interest" description="Disordered" evidence="1">
    <location>
        <begin position="1"/>
        <end position="30"/>
    </location>
</feature>
<reference evidence="2" key="2">
    <citation type="journal article" date="2019" name="IMA Fungus">
        <title>Genome sequencing and comparison of five Tilletia species to identify candidate genes for the detection of regulated species infecting wheat.</title>
        <authorList>
            <person name="Nguyen H.D.T."/>
            <person name="Sultana T."/>
            <person name="Kesanakurti P."/>
            <person name="Hambleton S."/>
        </authorList>
    </citation>
    <scope>NUCLEOTIDE SEQUENCE</scope>
    <source>
        <strain evidence="2">DAOMC 236422</strain>
    </source>
</reference>
<proteinExistence type="predicted"/>
<dbReference type="EMBL" id="LWDG02000094">
    <property type="protein sequence ID" value="KAE8269422.1"/>
    <property type="molecule type" value="Genomic_DNA"/>
</dbReference>
<dbReference type="Proteomes" id="UP000078113">
    <property type="component" value="Unassembled WGS sequence"/>
</dbReference>
<name>A0A8X7N925_9BASI</name>